<dbReference type="InterPro" id="IPR021091">
    <property type="entry name" value="Mercury_ion_transport_MerF"/>
</dbReference>
<protein>
    <submittedName>
        <fullName evidence="2">Mercury resistance system transport protein MerF</fullName>
    </submittedName>
</protein>
<keyword evidence="1" id="KW-0812">Transmembrane</keyword>
<evidence type="ECO:0000313" key="3">
    <source>
        <dbReference type="Proteomes" id="UP000292459"/>
    </source>
</evidence>
<name>A0A4Q7E942_9CYAN</name>
<dbReference type="Proteomes" id="UP000292459">
    <property type="component" value="Unassembled WGS sequence"/>
</dbReference>
<dbReference type="AlphaFoldDB" id="A0A4Q7E942"/>
<organism evidence="2 3">
    <name type="scientific">Leptolyngbya iicbica LK</name>
    <dbReference type="NCBI Taxonomy" id="2294035"/>
    <lineage>
        <taxon>Bacteria</taxon>
        <taxon>Bacillati</taxon>
        <taxon>Cyanobacteriota</taxon>
        <taxon>Cyanophyceae</taxon>
        <taxon>Leptolyngbyales</taxon>
        <taxon>Leptolyngbyaceae</taxon>
        <taxon>Leptolyngbya group</taxon>
        <taxon>Leptolyngbya</taxon>
        <taxon>Leptolyngbya iicbica</taxon>
    </lineage>
</organism>
<keyword evidence="1" id="KW-1133">Transmembrane helix</keyword>
<dbReference type="RefSeq" id="WP_072041345.1">
    <property type="nucleotide sequence ID" value="NZ_QVFV01000002.1"/>
</dbReference>
<reference evidence="2 3" key="1">
    <citation type="submission" date="2018-11" db="EMBL/GenBank/DDBJ databases">
        <title>Whole genome sequencing of an environmental sample.</title>
        <authorList>
            <person name="Sarangi A.N."/>
            <person name="Singh D."/>
            <person name="Tripathy S."/>
        </authorList>
    </citation>
    <scope>NUCLEOTIDE SEQUENCE [LARGE SCALE GENOMIC DNA]</scope>
    <source>
        <strain evidence="2 3">Lakshadweep</strain>
    </source>
</reference>
<comment type="caution">
    <text evidence="2">The sequence shown here is derived from an EMBL/GenBank/DDBJ whole genome shotgun (WGS) entry which is preliminary data.</text>
</comment>
<evidence type="ECO:0000313" key="2">
    <source>
        <dbReference type="EMBL" id="RZM79088.1"/>
    </source>
</evidence>
<keyword evidence="3" id="KW-1185">Reference proteome</keyword>
<evidence type="ECO:0000256" key="1">
    <source>
        <dbReference type="SAM" id="Phobius"/>
    </source>
</evidence>
<dbReference type="EMBL" id="QVFV01000002">
    <property type="protein sequence ID" value="RZM79088.1"/>
    <property type="molecule type" value="Genomic_DNA"/>
</dbReference>
<dbReference type="Gene3D" id="1.10.287.910">
    <property type="entry name" value="bacterial mercury transporter, merf"/>
    <property type="match status" value="1"/>
</dbReference>
<accession>A0A4Q7E942</accession>
<sequence>MNPKISLIASLIGTTVVALCCFTPILVVILGILGLGAWVGYLDIVLLPALGVMVGLTLYSYWRYRRSHRCEK</sequence>
<dbReference type="Pfam" id="PF11431">
    <property type="entry name" value="Transport_MerF"/>
    <property type="match status" value="1"/>
</dbReference>
<feature type="transmembrane region" description="Helical" evidence="1">
    <location>
        <begin position="38"/>
        <end position="62"/>
    </location>
</feature>
<dbReference type="NCBIfam" id="NF033565">
    <property type="entry name" value="trans_MerF"/>
    <property type="match status" value="1"/>
</dbReference>
<gene>
    <name evidence="2" type="primary">merF</name>
    <name evidence="2" type="ORF">DYY88_10010</name>
</gene>
<feature type="transmembrane region" description="Helical" evidence="1">
    <location>
        <begin position="7"/>
        <end position="32"/>
    </location>
</feature>
<keyword evidence="1" id="KW-0472">Membrane</keyword>
<proteinExistence type="predicted"/>
<dbReference type="OrthoDB" id="574313at2"/>
<dbReference type="GO" id="GO:0016020">
    <property type="term" value="C:membrane"/>
    <property type="evidence" value="ECO:0007669"/>
    <property type="project" value="InterPro"/>
</dbReference>